<dbReference type="PANTHER" id="PTHR43212">
    <property type="entry name" value="QUERCETIN 2,3-DIOXYGENASE"/>
    <property type="match status" value="1"/>
</dbReference>
<comment type="caution">
    <text evidence="5">The sequence shown here is derived from an EMBL/GenBank/DDBJ whole genome shotgun (WGS) entry which is preliminary data.</text>
</comment>
<dbReference type="EMBL" id="ADCP02000003">
    <property type="protein sequence ID" value="EFV44347.1"/>
    <property type="molecule type" value="Genomic_DNA"/>
</dbReference>
<reference evidence="5 6" key="2">
    <citation type="submission" date="2013-04" db="EMBL/GenBank/DDBJ databases">
        <title>The Genome Sequence of Bilophila wadsworthia 3_1_6.</title>
        <authorList>
            <consortium name="The Broad Institute Genomics Platform"/>
            <person name="Earl A."/>
            <person name="Ward D."/>
            <person name="Feldgarden M."/>
            <person name="Gevers D."/>
            <person name="Sibley C."/>
            <person name="Strauss J."/>
            <person name="Allen-Vercoe E."/>
            <person name="Walker B."/>
            <person name="Young S."/>
            <person name="Zeng Q."/>
            <person name="Gargeya S."/>
            <person name="Fitzgerald M."/>
            <person name="Haas B."/>
            <person name="Abouelleil A."/>
            <person name="Allen A.W."/>
            <person name="Alvarado L."/>
            <person name="Arachchi H.M."/>
            <person name="Berlin A.M."/>
            <person name="Chapman S.B."/>
            <person name="Gainer-Dewar J."/>
            <person name="Goldberg J."/>
            <person name="Griggs A."/>
            <person name="Gujja S."/>
            <person name="Hansen M."/>
            <person name="Howarth C."/>
            <person name="Imamovic A."/>
            <person name="Ireland A."/>
            <person name="Larimer J."/>
            <person name="McCowan C."/>
            <person name="Murphy C."/>
            <person name="Pearson M."/>
            <person name="Poon T.W."/>
            <person name="Priest M."/>
            <person name="Roberts A."/>
            <person name="Saif S."/>
            <person name="Shea T."/>
            <person name="Sisk P."/>
            <person name="Sykes S."/>
            <person name="Wortman J."/>
            <person name="Nusbaum C."/>
            <person name="Birren B."/>
        </authorList>
    </citation>
    <scope>NUCLEOTIDE SEQUENCE [LARGE SCALE GENOMIC DNA]</scope>
    <source>
        <strain evidence="5 6">3_1_6</strain>
    </source>
</reference>
<dbReference type="AlphaFoldDB" id="E5Y6L6"/>
<dbReference type="InterPro" id="IPR014710">
    <property type="entry name" value="RmlC-like_jellyroll"/>
</dbReference>
<evidence type="ECO:0000313" key="6">
    <source>
        <dbReference type="Proteomes" id="UP000006034"/>
    </source>
</evidence>
<sequence length="234" mass="26093">MIDVIPLSACHTEQYGTISVTSLLSFNNYFDPRNAAFGSLLVFNDYRVPPAAGFKMHPHHNCEQLFFVVEGTQKCVDTLNNSLVLKPVTVQRVTAGTGYARETANYGNSMLRFMSVRFQPRCLHTHPYHEMRTFSPSLMADHLLNVVSGRAESPSKGLPLPFDVDADVYLASLEQTPLEHFVPAGSKTFIYVVSGRIRMDRQILQPGDHVRVSGPETVSLAAAPRAWLIVIDMR</sequence>
<dbReference type="Gene3D" id="2.60.120.10">
    <property type="entry name" value="Jelly Rolls"/>
    <property type="match status" value="2"/>
</dbReference>
<keyword evidence="6" id="KW-1185">Reference proteome</keyword>
<proteinExistence type="inferred from homology"/>
<evidence type="ECO:0000259" key="4">
    <source>
        <dbReference type="Pfam" id="PF17954"/>
    </source>
</evidence>
<reference evidence="5 6" key="1">
    <citation type="submission" date="2010-10" db="EMBL/GenBank/DDBJ databases">
        <authorList>
            <consortium name="The Broad Institute Genome Sequencing Platform"/>
            <person name="Ward D."/>
            <person name="Earl A."/>
            <person name="Feldgarden M."/>
            <person name="Young S.K."/>
            <person name="Gargeya S."/>
            <person name="Zeng Q."/>
            <person name="Alvarado L."/>
            <person name="Berlin A."/>
            <person name="Bochicchio J."/>
            <person name="Chapman S.B."/>
            <person name="Chen Z."/>
            <person name="Freedman E."/>
            <person name="Gellesch M."/>
            <person name="Goldberg J."/>
            <person name="Griggs A."/>
            <person name="Gujja S."/>
            <person name="Heilman E."/>
            <person name="Heiman D."/>
            <person name="Howarth C."/>
            <person name="Mehta T."/>
            <person name="Neiman D."/>
            <person name="Pearson M."/>
            <person name="Roberts A."/>
            <person name="Saif S."/>
            <person name="Shea T."/>
            <person name="Shenoy N."/>
            <person name="Sisk P."/>
            <person name="Stolte C."/>
            <person name="Sykes S."/>
            <person name="White J."/>
            <person name="Yandava C."/>
            <person name="Allen-Vercoe E."/>
            <person name="Sibley C."/>
            <person name="Ambrose C.E."/>
            <person name="Strauss J."/>
            <person name="Daigneault M."/>
            <person name="Haas B."/>
            <person name="Nusbaum C."/>
            <person name="Birren B."/>
        </authorList>
    </citation>
    <scope>NUCLEOTIDE SEQUENCE [LARGE SCALE GENOMIC DNA]</scope>
    <source>
        <strain evidence="5 6">3_1_6</strain>
    </source>
</reference>
<dbReference type="InterPro" id="IPR012093">
    <property type="entry name" value="Pirin"/>
</dbReference>
<comment type="similarity">
    <text evidence="1 2">Belongs to the pirin family.</text>
</comment>
<evidence type="ECO:0008006" key="7">
    <source>
        <dbReference type="Google" id="ProtNLM"/>
    </source>
</evidence>
<evidence type="ECO:0000256" key="1">
    <source>
        <dbReference type="ARBA" id="ARBA00008416"/>
    </source>
</evidence>
<dbReference type="OrthoDB" id="9780903at2"/>
<name>E5Y6L6_BILW3</name>
<dbReference type="RefSeq" id="WP_005027449.1">
    <property type="nucleotide sequence ID" value="NZ_KE150240.1"/>
</dbReference>
<evidence type="ECO:0000313" key="5">
    <source>
        <dbReference type="EMBL" id="EFV44347.1"/>
    </source>
</evidence>
<dbReference type="InterPro" id="IPR041602">
    <property type="entry name" value="Quercetinase_C"/>
</dbReference>
<feature type="domain" description="Pirin N-terminal" evidence="3">
    <location>
        <begin position="18"/>
        <end position="104"/>
    </location>
</feature>
<gene>
    <name evidence="5" type="ORF">HMPREF0179_01829</name>
</gene>
<dbReference type="Proteomes" id="UP000006034">
    <property type="component" value="Unassembled WGS sequence"/>
</dbReference>
<dbReference type="PANTHER" id="PTHR43212:SF3">
    <property type="entry name" value="QUERCETIN 2,3-DIOXYGENASE"/>
    <property type="match status" value="1"/>
</dbReference>
<dbReference type="SUPFAM" id="SSF51182">
    <property type="entry name" value="RmlC-like cupins"/>
    <property type="match status" value="1"/>
</dbReference>
<dbReference type="eggNOG" id="COG1741">
    <property type="taxonomic scope" value="Bacteria"/>
</dbReference>
<dbReference type="GeneID" id="78087505"/>
<dbReference type="InterPro" id="IPR011051">
    <property type="entry name" value="RmlC_Cupin_sf"/>
</dbReference>
<dbReference type="Pfam" id="PF02678">
    <property type="entry name" value="Pirin"/>
    <property type="match status" value="1"/>
</dbReference>
<evidence type="ECO:0000259" key="3">
    <source>
        <dbReference type="Pfam" id="PF02678"/>
    </source>
</evidence>
<evidence type="ECO:0000256" key="2">
    <source>
        <dbReference type="RuleBase" id="RU003457"/>
    </source>
</evidence>
<dbReference type="Pfam" id="PF17954">
    <property type="entry name" value="Pirin_C_2"/>
    <property type="match status" value="1"/>
</dbReference>
<feature type="domain" description="Quercetin 2,3-dioxygenase C-terminal cupin" evidence="4">
    <location>
        <begin position="165"/>
        <end position="233"/>
    </location>
</feature>
<dbReference type="HOGENOM" id="CLU_064194_2_2_7"/>
<organism evidence="5 6">
    <name type="scientific">Bilophila wadsworthia (strain 3_1_6)</name>
    <dbReference type="NCBI Taxonomy" id="563192"/>
    <lineage>
        <taxon>Bacteria</taxon>
        <taxon>Pseudomonadati</taxon>
        <taxon>Thermodesulfobacteriota</taxon>
        <taxon>Desulfovibrionia</taxon>
        <taxon>Desulfovibrionales</taxon>
        <taxon>Desulfovibrionaceae</taxon>
        <taxon>Bilophila</taxon>
    </lineage>
</organism>
<dbReference type="InterPro" id="IPR003829">
    <property type="entry name" value="Pirin_N_dom"/>
</dbReference>
<accession>E5Y6L6</accession>
<protein>
    <recommendedName>
        <fullName evidence="7">Pirin N-terminal domain-containing protein</fullName>
    </recommendedName>
</protein>
<dbReference type="STRING" id="563192.HMPREF0179_01829"/>